<feature type="coiled-coil region" evidence="1">
    <location>
        <begin position="40"/>
        <end position="67"/>
    </location>
</feature>
<evidence type="ECO:0000256" key="1">
    <source>
        <dbReference type="SAM" id="Coils"/>
    </source>
</evidence>
<dbReference type="STRING" id="494026.PGLA_07600"/>
<evidence type="ECO:0000313" key="2">
    <source>
        <dbReference type="EMBL" id="OAB44510.1"/>
    </source>
</evidence>
<protein>
    <submittedName>
        <fullName evidence="2">Uncharacterized protein</fullName>
    </submittedName>
</protein>
<name>A0A168MCI6_9BACL</name>
<dbReference type="Proteomes" id="UP000076967">
    <property type="component" value="Unassembled WGS sequence"/>
</dbReference>
<keyword evidence="3" id="KW-1185">Reference proteome</keyword>
<dbReference type="OrthoDB" id="1956263at2"/>
<comment type="caution">
    <text evidence="2">The sequence shown here is derived from an EMBL/GenBank/DDBJ whole genome shotgun (WGS) entry which is preliminary data.</text>
</comment>
<evidence type="ECO:0000313" key="3">
    <source>
        <dbReference type="Proteomes" id="UP000076967"/>
    </source>
</evidence>
<dbReference type="EMBL" id="LVJH01000007">
    <property type="protein sequence ID" value="OAB44510.1"/>
    <property type="molecule type" value="Genomic_DNA"/>
</dbReference>
<accession>A0A168MCI6</accession>
<dbReference type="AlphaFoldDB" id="A0A168MCI6"/>
<dbReference type="RefSeq" id="WP_068531089.1">
    <property type="nucleotide sequence ID" value="NZ_LVJH01000007.1"/>
</dbReference>
<organism evidence="2 3">
    <name type="scientific">Paenibacillus glacialis</name>
    <dbReference type="NCBI Taxonomy" id="494026"/>
    <lineage>
        <taxon>Bacteria</taxon>
        <taxon>Bacillati</taxon>
        <taxon>Bacillota</taxon>
        <taxon>Bacilli</taxon>
        <taxon>Bacillales</taxon>
        <taxon>Paenibacillaceae</taxon>
        <taxon>Paenibacillus</taxon>
    </lineage>
</organism>
<gene>
    <name evidence="2" type="ORF">PGLA_07600</name>
</gene>
<proteinExistence type="predicted"/>
<reference evidence="2 3" key="1">
    <citation type="submission" date="2016-03" db="EMBL/GenBank/DDBJ databases">
        <title>Draft genome sequence of Paenibacillus glacialis DSM 22343.</title>
        <authorList>
            <person name="Shin S.-K."/>
            <person name="Yi H."/>
        </authorList>
    </citation>
    <scope>NUCLEOTIDE SEQUENCE [LARGE SCALE GENOMIC DNA]</scope>
    <source>
        <strain evidence="2 3">DSM 22343</strain>
    </source>
</reference>
<sequence length="93" mass="10813">MLRRAIAAEGQLAEAQKTITDKDAEIIKQTDLKFETYRANAEWQEQYEKSQRQVVKLQKALKEAYDRMCNNLPLAVRFILVDALKVIKEEVES</sequence>
<keyword evidence="1" id="KW-0175">Coiled coil</keyword>